<feature type="compositionally biased region" description="Basic and acidic residues" evidence="2">
    <location>
        <begin position="163"/>
        <end position="172"/>
    </location>
</feature>
<keyword evidence="5" id="KW-1185">Reference proteome</keyword>
<feature type="region of interest" description="Disordered" evidence="2">
    <location>
        <begin position="63"/>
        <end position="177"/>
    </location>
</feature>
<keyword evidence="3" id="KW-0472">Membrane</keyword>
<evidence type="ECO:0000256" key="2">
    <source>
        <dbReference type="SAM" id="MobiDB-lite"/>
    </source>
</evidence>
<evidence type="ECO:0000256" key="1">
    <source>
        <dbReference type="SAM" id="Coils"/>
    </source>
</evidence>
<feature type="transmembrane region" description="Helical" evidence="3">
    <location>
        <begin position="355"/>
        <end position="377"/>
    </location>
</feature>
<keyword evidence="3" id="KW-1133">Transmembrane helix</keyword>
<feature type="compositionally biased region" description="Basic and acidic residues" evidence="2">
    <location>
        <begin position="104"/>
        <end position="117"/>
    </location>
</feature>
<dbReference type="Proteomes" id="UP000325081">
    <property type="component" value="Unassembled WGS sequence"/>
</dbReference>
<sequence length="387" mass="43153">MDLGGECSVHESVTDSEDILNGPTKFVNVVQKAEVRKNGSRVENCDDRDLFHKVKLNQVDVTEHVDPSRKGRGLKKWRRITRDPKKKSRGSNLITHELSNSEVSLKENSHSSLESDSRSSNLLFVQGTRSANNGMRYGNGDDVAGGDEPGGPGCEAGVDDSSLEVKEERSENHGLLSDQDPLRESVFELESAKEALKKELLKLKEIGENYLAHDSGSDSGMEVIDDKQNTIFEQIPYEGPHSFSQSVKSEVLETTSRDVEAEVDYLFKKKIEAEVEYMAISKTVQKLRVAELDQVPILEEQKALVSEQTQILDKLEAAESKAALLEREAEKLESICQDVARADEIMKLQKGVCKYSLYFLVQLVLLLVMSGGFLFWLSPSYVEVVPT</sequence>
<dbReference type="OrthoDB" id="680851at2759"/>
<dbReference type="PANTHER" id="PTHR34562:SF8">
    <property type="entry name" value="WPP DOMAIN-INTERACTING PROTEIN 1"/>
    <property type="match status" value="1"/>
</dbReference>
<evidence type="ECO:0000313" key="4">
    <source>
        <dbReference type="EMBL" id="GER52731.1"/>
    </source>
</evidence>
<feature type="coiled-coil region" evidence="1">
    <location>
        <begin position="298"/>
        <end position="342"/>
    </location>
</feature>
<feature type="compositionally biased region" description="Basic residues" evidence="2">
    <location>
        <begin position="70"/>
        <end position="89"/>
    </location>
</feature>
<protein>
    <submittedName>
        <fullName evidence="4">WPP domain-interacting protein</fullName>
    </submittedName>
</protein>
<dbReference type="PANTHER" id="PTHR34562">
    <property type="entry name" value="WPP DOMAIN-INTERACTING PROTEIN 2"/>
    <property type="match status" value="1"/>
</dbReference>
<evidence type="ECO:0000313" key="5">
    <source>
        <dbReference type="Proteomes" id="UP000325081"/>
    </source>
</evidence>
<name>A0A5A7R8Y0_STRAF</name>
<evidence type="ECO:0000256" key="3">
    <source>
        <dbReference type="SAM" id="Phobius"/>
    </source>
</evidence>
<organism evidence="4 5">
    <name type="scientific">Striga asiatica</name>
    <name type="common">Asiatic witchweed</name>
    <name type="synonym">Buchnera asiatica</name>
    <dbReference type="NCBI Taxonomy" id="4170"/>
    <lineage>
        <taxon>Eukaryota</taxon>
        <taxon>Viridiplantae</taxon>
        <taxon>Streptophyta</taxon>
        <taxon>Embryophyta</taxon>
        <taxon>Tracheophyta</taxon>
        <taxon>Spermatophyta</taxon>
        <taxon>Magnoliopsida</taxon>
        <taxon>eudicotyledons</taxon>
        <taxon>Gunneridae</taxon>
        <taxon>Pentapetalae</taxon>
        <taxon>asterids</taxon>
        <taxon>lamiids</taxon>
        <taxon>Lamiales</taxon>
        <taxon>Orobanchaceae</taxon>
        <taxon>Buchnereae</taxon>
        <taxon>Striga</taxon>
    </lineage>
</organism>
<dbReference type="EMBL" id="BKCP01010514">
    <property type="protein sequence ID" value="GER52731.1"/>
    <property type="molecule type" value="Genomic_DNA"/>
</dbReference>
<gene>
    <name evidence="4" type="ORF">STAS_30207</name>
</gene>
<reference evidence="5" key="1">
    <citation type="journal article" date="2019" name="Curr. Biol.">
        <title>Genome Sequence of Striga asiatica Provides Insight into the Evolution of Plant Parasitism.</title>
        <authorList>
            <person name="Yoshida S."/>
            <person name="Kim S."/>
            <person name="Wafula E.K."/>
            <person name="Tanskanen J."/>
            <person name="Kim Y.M."/>
            <person name="Honaas L."/>
            <person name="Yang Z."/>
            <person name="Spallek T."/>
            <person name="Conn C.E."/>
            <person name="Ichihashi Y."/>
            <person name="Cheong K."/>
            <person name="Cui S."/>
            <person name="Der J.P."/>
            <person name="Gundlach H."/>
            <person name="Jiao Y."/>
            <person name="Hori C."/>
            <person name="Ishida J.K."/>
            <person name="Kasahara H."/>
            <person name="Kiba T."/>
            <person name="Kim M.S."/>
            <person name="Koo N."/>
            <person name="Laohavisit A."/>
            <person name="Lee Y.H."/>
            <person name="Lumba S."/>
            <person name="McCourt P."/>
            <person name="Mortimer J.C."/>
            <person name="Mutuku J.M."/>
            <person name="Nomura T."/>
            <person name="Sasaki-Sekimoto Y."/>
            <person name="Seto Y."/>
            <person name="Wang Y."/>
            <person name="Wakatake T."/>
            <person name="Sakakibara H."/>
            <person name="Demura T."/>
            <person name="Yamaguchi S."/>
            <person name="Yoneyama K."/>
            <person name="Manabe R.I."/>
            <person name="Nelson D.C."/>
            <person name="Schulman A.H."/>
            <person name="Timko M.P."/>
            <person name="dePamphilis C.W."/>
            <person name="Choi D."/>
            <person name="Shirasu K."/>
        </authorList>
    </citation>
    <scope>NUCLEOTIDE SEQUENCE [LARGE SCALE GENOMIC DNA]</scope>
    <source>
        <strain evidence="5">cv. UVA1</strain>
    </source>
</reference>
<keyword evidence="1" id="KW-0175">Coiled coil</keyword>
<feature type="compositionally biased region" description="Polar residues" evidence="2">
    <location>
        <begin position="90"/>
        <end position="103"/>
    </location>
</feature>
<dbReference type="InterPro" id="IPR044696">
    <property type="entry name" value="WIP1/2/3"/>
</dbReference>
<comment type="caution">
    <text evidence="4">The sequence shown here is derived from an EMBL/GenBank/DDBJ whole genome shotgun (WGS) entry which is preliminary data.</text>
</comment>
<keyword evidence="3" id="KW-0812">Transmembrane</keyword>
<accession>A0A5A7R8Y0</accession>
<proteinExistence type="predicted"/>
<dbReference type="AlphaFoldDB" id="A0A5A7R8Y0"/>